<dbReference type="PANTHER" id="PTHR37540">
    <property type="entry name" value="TRANSCRIPTION FACTOR (ACR-2), PUTATIVE-RELATED-RELATED"/>
    <property type="match status" value="1"/>
</dbReference>
<evidence type="ECO:0000313" key="3">
    <source>
        <dbReference type="Proteomes" id="UP000053789"/>
    </source>
</evidence>
<dbReference type="VEuPathDB" id="FungiDB:Z519_05947"/>
<feature type="region of interest" description="Disordered" evidence="1">
    <location>
        <begin position="1"/>
        <end position="39"/>
    </location>
</feature>
<dbReference type="RefSeq" id="XP_016620011.1">
    <property type="nucleotide sequence ID" value="XM_016763687.1"/>
</dbReference>
<evidence type="ECO:0000313" key="2">
    <source>
        <dbReference type="EMBL" id="KIW93342.1"/>
    </source>
</evidence>
<evidence type="ECO:0000256" key="1">
    <source>
        <dbReference type="SAM" id="MobiDB-lite"/>
    </source>
</evidence>
<protein>
    <submittedName>
        <fullName evidence="2">Uncharacterized protein</fullName>
    </submittedName>
</protein>
<reference evidence="2" key="1">
    <citation type="submission" date="2015-01" db="EMBL/GenBank/DDBJ databases">
        <title>The Genome Sequence of Cladophialophora bantiana CBS 173.52.</title>
        <authorList>
            <consortium name="The Broad Institute Genomics Platform"/>
            <person name="Cuomo C."/>
            <person name="de Hoog S."/>
            <person name="Gorbushina A."/>
            <person name="Stielow B."/>
            <person name="Teixiera M."/>
            <person name="Abouelleil A."/>
            <person name="Chapman S.B."/>
            <person name="Priest M."/>
            <person name="Young S.K."/>
            <person name="Wortman J."/>
            <person name="Nusbaum C."/>
            <person name="Birren B."/>
        </authorList>
    </citation>
    <scope>NUCLEOTIDE SEQUENCE [LARGE SCALE GENOMIC DNA]</scope>
    <source>
        <strain evidence="2">CBS 173.52</strain>
    </source>
</reference>
<sequence length="246" mass="27035">MSYLEASPQSESTRRGARRRGADSSTVPSDSEQQSAADDALWNEHDSSFTEPNLLPSSCFHRAGQLPDLQHLAVAVPELDGDSRSALLQTLWFPMVLSSPIVFQVIVLFSASHYASQRHDLTLAETILSLKQCALSGIARALSSDSRGMVFRDEMISAVAKMASYEAIFGEESAYHCHMKAVEQMLKLRGGLTTLGLEGFLSRLLVFIDTNSAFLLNTHLHFRGSSFPKLANPFIMPNPSRFVGEV</sequence>
<name>A0A0D2G3U3_CLAB1</name>
<dbReference type="InterPro" id="IPR021858">
    <property type="entry name" value="Fun_TF"/>
</dbReference>
<keyword evidence="3" id="KW-1185">Reference proteome</keyword>
<accession>A0A0D2G3U3</accession>
<dbReference type="GeneID" id="27698875"/>
<dbReference type="AlphaFoldDB" id="A0A0D2G3U3"/>
<dbReference type="Proteomes" id="UP000053789">
    <property type="component" value="Unassembled WGS sequence"/>
</dbReference>
<gene>
    <name evidence="2" type="ORF">Z519_05947</name>
</gene>
<organism evidence="2 3">
    <name type="scientific">Cladophialophora bantiana (strain ATCC 10958 / CBS 173.52 / CDC B-1940 / NIH 8579)</name>
    <name type="common">Xylohypha bantiana</name>
    <dbReference type="NCBI Taxonomy" id="1442370"/>
    <lineage>
        <taxon>Eukaryota</taxon>
        <taxon>Fungi</taxon>
        <taxon>Dikarya</taxon>
        <taxon>Ascomycota</taxon>
        <taxon>Pezizomycotina</taxon>
        <taxon>Eurotiomycetes</taxon>
        <taxon>Chaetothyriomycetidae</taxon>
        <taxon>Chaetothyriales</taxon>
        <taxon>Herpotrichiellaceae</taxon>
        <taxon>Cladophialophora</taxon>
    </lineage>
</organism>
<dbReference type="EMBL" id="KN846987">
    <property type="protein sequence ID" value="KIW93342.1"/>
    <property type="molecule type" value="Genomic_DNA"/>
</dbReference>
<dbReference type="HOGENOM" id="CLU_1128950_0_0_1"/>
<dbReference type="Pfam" id="PF11951">
    <property type="entry name" value="Fungal_trans_2"/>
    <property type="match status" value="1"/>
</dbReference>
<proteinExistence type="predicted"/>
<feature type="compositionally biased region" description="Polar residues" evidence="1">
    <location>
        <begin position="23"/>
        <end position="36"/>
    </location>
</feature>
<dbReference type="PANTHER" id="PTHR37540:SF10">
    <property type="entry name" value="SIGMA-70 REGION 2 FAMILY PROTEIN"/>
    <property type="match status" value="1"/>
</dbReference>
<dbReference type="OrthoDB" id="4159781at2759"/>